<evidence type="ECO:0000313" key="6">
    <source>
        <dbReference type="Proteomes" id="UP000823964"/>
    </source>
</evidence>
<dbReference type="PANTHER" id="PTHR33991:SF1">
    <property type="entry name" value="DNA REPAIR PROTEIN RECO"/>
    <property type="match status" value="1"/>
</dbReference>
<dbReference type="EMBL" id="DXFQ01000054">
    <property type="protein sequence ID" value="HIX19616.1"/>
    <property type="molecule type" value="Genomic_DNA"/>
</dbReference>
<dbReference type="Pfam" id="PF02565">
    <property type="entry name" value="RecO_C"/>
    <property type="match status" value="1"/>
</dbReference>
<evidence type="ECO:0000256" key="1">
    <source>
        <dbReference type="ARBA" id="ARBA00022763"/>
    </source>
</evidence>
<dbReference type="SUPFAM" id="SSF57863">
    <property type="entry name" value="ArfGap/RecO-like zinc finger"/>
    <property type="match status" value="1"/>
</dbReference>
<gene>
    <name evidence="5" type="primary">recO</name>
    <name evidence="5" type="ORF">H9862_03310</name>
</gene>
<dbReference type="NCBIfam" id="TIGR00613">
    <property type="entry name" value="reco"/>
    <property type="match status" value="1"/>
</dbReference>
<dbReference type="PANTHER" id="PTHR33991">
    <property type="entry name" value="DNA REPAIR PROTEIN RECO"/>
    <property type="match status" value="1"/>
</dbReference>
<dbReference type="InterPro" id="IPR003717">
    <property type="entry name" value="RecO"/>
</dbReference>
<name>A0A9D1VAM4_9BACT</name>
<sequence length="179" mass="19856">MQTDRGSIVHLSPLGENGLIVTWVTAASGLLKTAARDARKPGSDMAGRIDLFHECELLYAPSTKGDLHALRQISLVDPRLALRRSLNKLRLASYMARLMMSTLETGDGDPAWHLLMKGALDYLCEHEPKAAVLRHFEKRLAQLHGLYVPESGAHQALLLHFHRLPSGRDALLEALSTHR</sequence>
<reference evidence="5" key="1">
    <citation type="journal article" date="2021" name="PeerJ">
        <title>Extensive microbial diversity within the chicken gut microbiome revealed by metagenomics and culture.</title>
        <authorList>
            <person name="Gilroy R."/>
            <person name="Ravi A."/>
            <person name="Getino M."/>
            <person name="Pursley I."/>
            <person name="Horton D.L."/>
            <person name="Alikhan N.F."/>
            <person name="Baker D."/>
            <person name="Gharbi K."/>
            <person name="Hall N."/>
            <person name="Watson M."/>
            <person name="Adriaenssens E.M."/>
            <person name="Foster-Nyarko E."/>
            <person name="Jarju S."/>
            <person name="Secka A."/>
            <person name="Antonio M."/>
            <person name="Oren A."/>
            <person name="Chaudhuri R.R."/>
            <person name="La Ragione R."/>
            <person name="Hildebrand F."/>
            <person name="Pallen M.J."/>
        </authorList>
    </citation>
    <scope>NUCLEOTIDE SEQUENCE</scope>
    <source>
        <strain evidence="5">14975</strain>
    </source>
</reference>
<dbReference type="Gene3D" id="2.40.50.140">
    <property type="entry name" value="Nucleic acid-binding proteins"/>
    <property type="match status" value="1"/>
</dbReference>
<keyword evidence="1" id="KW-0227">DNA damage</keyword>
<proteinExistence type="predicted"/>
<evidence type="ECO:0000259" key="4">
    <source>
        <dbReference type="Pfam" id="PF11967"/>
    </source>
</evidence>
<evidence type="ECO:0000256" key="3">
    <source>
        <dbReference type="ARBA" id="ARBA00023204"/>
    </source>
</evidence>
<dbReference type="InterPro" id="IPR012340">
    <property type="entry name" value="NA-bd_OB-fold"/>
</dbReference>
<accession>A0A9D1VAM4</accession>
<evidence type="ECO:0000313" key="5">
    <source>
        <dbReference type="EMBL" id="HIX19616.1"/>
    </source>
</evidence>
<dbReference type="InterPro" id="IPR022572">
    <property type="entry name" value="DNA_rep/recomb_RecO_N"/>
</dbReference>
<dbReference type="AlphaFoldDB" id="A0A9D1VAM4"/>
<protein>
    <submittedName>
        <fullName evidence="5">DNA repair protein RecO</fullName>
    </submittedName>
</protein>
<dbReference type="GO" id="GO:0006310">
    <property type="term" value="P:DNA recombination"/>
    <property type="evidence" value="ECO:0007669"/>
    <property type="project" value="UniProtKB-KW"/>
</dbReference>
<organism evidence="5 6">
    <name type="scientific">Candidatus Akkermansia intestinigallinarum</name>
    <dbReference type="NCBI Taxonomy" id="2838431"/>
    <lineage>
        <taxon>Bacteria</taxon>
        <taxon>Pseudomonadati</taxon>
        <taxon>Verrucomicrobiota</taxon>
        <taxon>Verrucomicrobiia</taxon>
        <taxon>Verrucomicrobiales</taxon>
        <taxon>Akkermansiaceae</taxon>
        <taxon>Akkermansia</taxon>
    </lineage>
</organism>
<dbReference type="InterPro" id="IPR037278">
    <property type="entry name" value="ARFGAP/RecO"/>
</dbReference>
<dbReference type="SUPFAM" id="SSF50249">
    <property type="entry name" value="Nucleic acid-binding proteins"/>
    <property type="match status" value="1"/>
</dbReference>
<keyword evidence="3" id="KW-0234">DNA repair</keyword>
<dbReference type="GO" id="GO:0043590">
    <property type="term" value="C:bacterial nucleoid"/>
    <property type="evidence" value="ECO:0007669"/>
    <property type="project" value="TreeGrafter"/>
</dbReference>
<keyword evidence="2" id="KW-0233">DNA recombination</keyword>
<dbReference type="GO" id="GO:0006302">
    <property type="term" value="P:double-strand break repair"/>
    <property type="evidence" value="ECO:0007669"/>
    <property type="project" value="TreeGrafter"/>
</dbReference>
<evidence type="ECO:0000256" key="2">
    <source>
        <dbReference type="ARBA" id="ARBA00023172"/>
    </source>
</evidence>
<feature type="domain" description="DNA replication/recombination mediator RecO N-terminal" evidence="4">
    <location>
        <begin position="3"/>
        <end position="78"/>
    </location>
</feature>
<comment type="caution">
    <text evidence="5">The sequence shown here is derived from an EMBL/GenBank/DDBJ whole genome shotgun (WGS) entry which is preliminary data.</text>
</comment>
<reference evidence="5" key="2">
    <citation type="submission" date="2021-04" db="EMBL/GenBank/DDBJ databases">
        <authorList>
            <person name="Gilroy R."/>
        </authorList>
    </citation>
    <scope>NUCLEOTIDE SEQUENCE</scope>
    <source>
        <strain evidence="5">14975</strain>
    </source>
</reference>
<dbReference type="Proteomes" id="UP000823964">
    <property type="component" value="Unassembled WGS sequence"/>
</dbReference>
<dbReference type="Pfam" id="PF11967">
    <property type="entry name" value="RecO_N"/>
    <property type="match status" value="1"/>
</dbReference>